<dbReference type="Proteomes" id="UP000236163">
    <property type="component" value="Unassembled WGS sequence"/>
</dbReference>
<organism evidence="2 3">
    <name type="scientific">Salmonella enterica subsp. houtenae serovar 50:g,z51:-</name>
    <dbReference type="NCBI Taxonomy" id="1173947"/>
    <lineage>
        <taxon>Bacteria</taxon>
        <taxon>Pseudomonadati</taxon>
        <taxon>Pseudomonadota</taxon>
        <taxon>Gammaproteobacteria</taxon>
        <taxon>Enterobacterales</taxon>
        <taxon>Enterobacteriaceae</taxon>
        <taxon>Salmonella</taxon>
    </lineage>
</organism>
<gene>
    <name evidence="2" type="ORF">RK55_017290</name>
</gene>
<evidence type="ECO:0000313" key="2">
    <source>
        <dbReference type="EMBL" id="PNO34761.1"/>
    </source>
</evidence>
<accession>A0A2K0JHL7</accession>
<sequence length="84" mass="9359">MSDLENRIKELEAENEELRLDVHALKVAVVTISNVVNEAIGKSKGLMAETVEGSLVYDPNLQDSEEYFNKLKTKTVRLLGKAPD</sequence>
<protein>
    <submittedName>
        <fullName evidence="2">Uncharacterized protein</fullName>
    </submittedName>
</protein>
<dbReference type="EMBL" id="JWSP02000004">
    <property type="protein sequence ID" value="PNO34761.1"/>
    <property type="molecule type" value="Genomic_DNA"/>
</dbReference>
<evidence type="ECO:0000256" key="1">
    <source>
        <dbReference type="SAM" id="Coils"/>
    </source>
</evidence>
<feature type="coiled-coil region" evidence="1">
    <location>
        <begin position="1"/>
        <end position="28"/>
    </location>
</feature>
<evidence type="ECO:0000313" key="3">
    <source>
        <dbReference type="Proteomes" id="UP000236163"/>
    </source>
</evidence>
<proteinExistence type="predicted"/>
<comment type="caution">
    <text evidence="2">The sequence shown here is derived from an EMBL/GenBank/DDBJ whole genome shotgun (WGS) entry which is preliminary data.</text>
</comment>
<dbReference type="AlphaFoldDB" id="A0A2K0JHL7"/>
<keyword evidence="1" id="KW-0175">Coiled coil</keyword>
<reference evidence="3" key="1">
    <citation type="submission" date="2017-12" db="EMBL/GenBank/DDBJ databases">
        <title>FDA dAtabase for Regulatory Grade micrObial Sequences (FDA-ARGOS): Supporting development and validation of Infectious Disease Dx tests.</title>
        <authorList>
            <person name="Sichtig H."/>
            <person name="Tallon L."/>
            <person name="Sadzewicz L."/>
            <person name="Sengamalay N."/>
            <person name="Nagaraj S."/>
            <person name="Vavikolanu K."/>
            <person name="Aluvathingal J."/>
            <person name="Nadendla S."/>
            <person name="Pirone D.C."/>
            <person name="Hoffman M."/>
            <person name="Muruvanda T."/>
            <person name="Allard M."/>
            <person name="Evans P."/>
        </authorList>
    </citation>
    <scope>NUCLEOTIDE SEQUENCE [LARGE SCALE GENOMIC DNA]</scope>
    <source>
        <strain evidence="3">FDAARGOS_55</strain>
    </source>
</reference>
<name>A0A2K0JHL7_SALHO</name>